<proteinExistence type="predicted"/>
<name>A0A8X7VZB0_BRACI</name>
<dbReference type="Proteomes" id="UP000886595">
    <property type="component" value="Unassembled WGS sequence"/>
</dbReference>
<dbReference type="AlphaFoldDB" id="A0A8X7VZB0"/>
<accession>A0A8X7VZB0</accession>
<evidence type="ECO:0000313" key="3">
    <source>
        <dbReference type="Proteomes" id="UP000886595"/>
    </source>
</evidence>
<evidence type="ECO:0000256" key="1">
    <source>
        <dbReference type="SAM" id="MobiDB-lite"/>
    </source>
</evidence>
<keyword evidence="3" id="KW-1185">Reference proteome</keyword>
<sequence>MRPSGSGMKAVVRSDRDTRFWEENRDYLESSVRVNEAVQIRDHNETYIQHRKRDAELQKRRNRETESVFFQQKKKNREYEWSGSRVNEAGPISGVIHTRESATTTT</sequence>
<evidence type="ECO:0000313" key="2">
    <source>
        <dbReference type="EMBL" id="KAG2320661.1"/>
    </source>
</evidence>
<reference evidence="2 3" key="1">
    <citation type="submission" date="2020-02" db="EMBL/GenBank/DDBJ databases">
        <authorList>
            <person name="Ma Q."/>
            <person name="Huang Y."/>
            <person name="Song X."/>
            <person name="Pei D."/>
        </authorList>
    </citation>
    <scope>NUCLEOTIDE SEQUENCE [LARGE SCALE GENOMIC DNA]</scope>
    <source>
        <strain evidence="2">Sxm20200214</strain>
        <tissue evidence="2">Leaf</tissue>
    </source>
</reference>
<feature type="region of interest" description="Disordered" evidence="1">
    <location>
        <begin position="80"/>
        <end position="106"/>
    </location>
</feature>
<comment type="caution">
    <text evidence="2">The sequence shown here is derived from an EMBL/GenBank/DDBJ whole genome shotgun (WGS) entry which is preliminary data.</text>
</comment>
<organism evidence="2 3">
    <name type="scientific">Brassica carinata</name>
    <name type="common">Ethiopian mustard</name>
    <name type="synonym">Abyssinian cabbage</name>
    <dbReference type="NCBI Taxonomy" id="52824"/>
    <lineage>
        <taxon>Eukaryota</taxon>
        <taxon>Viridiplantae</taxon>
        <taxon>Streptophyta</taxon>
        <taxon>Embryophyta</taxon>
        <taxon>Tracheophyta</taxon>
        <taxon>Spermatophyta</taxon>
        <taxon>Magnoliopsida</taxon>
        <taxon>eudicotyledons</taxon>
        <taxon>Gunneridae</taxon>
        <taxon>Pentapetalae</taxon>
        <taxon>rosids</taxon>
        <taxon>malvids</taxon>
        <taxon>Brassicales</taxon>
        <taxon>Brassicaceae</taxon>
        <taxon>Brassiceae</taxon>
        <taxon>Brassica</taxon>
    </lineage>
</organism>
<gene>
    <name evidence="2" type="ORF">Bca52824_013874</name>
</gene>
<dbReference type="EMBL" id="JAAMPC010000003">
    <property type="protein sequence ID" value="KAG2320661.1"/>
    <property type="molecule type" value="Genomic_DNA"/>
</dbReference>
<protein>
    <submittedName>
        <fullName evidence="2">Uncharacterized protein</fullName>
    </submittedName>
</protein>